<evidence type="ECO:0000313" key="2">
    <source>
        <dbReference type="EMBL" id="GAA4744034.1"/>
    </source>
</evidence>
<dbReference type="InterPro" id="IPR051043">
    <property type="entry name" value="Sulfatase_Mod_Factor_Kinase"/>
</dbReference>
<dbReference type="SUPFAM" id="SSF56436">
    <property type="entry name" value="C-type lectin-like"/>
    <property type="match status" value="1"/>
</dbReference>
<organism evidence="2 3">
    <name type="scientific">Amnibacterium soli</name>
    <dbReference type="NCBI Taxonomy" id="1282736"/>
    <lineage>
        <taxon>Bacteria</taxon>
        <taxon>Bacillati</taxon>
        <taxon>Actinomycetota</taxon>
        <taxon>Actinomycetes</taxon>
        <taxon>Micrococcales</taxon>
        <taxon>Microbacteriaceae</taxon>
        <taxon>Amnibacterium</taxon>
    </lineage>
</organism>
<accession>A0ABP8Z1S9</accession>
<dbReference type="InterPro" id="IPR042095">
    <property type="entry name" value="SUMF_sf"/>
</dbReference>
<dbReference type="PANTHER" id="PTHR23150:SF19">
    <property type="entry name" value="FORMYLGLYCINE-GENERATING ENZYME"/>
    <property type="match status" value="1"/>
</dbReference>
<name>A0ABP8Z1S9_9MICO</name>
<proteinExistence type="predicted"/>
<dbReference type="Pfam" id="PF03781">
    <property type="entry name" value="FGE-sulfatase"/>
    <property type="match status" value="1"/>
</dbReference>
<keyword evidence="3" id="KW-1185">Reference proteome</keyword>
<gene>
    <name evidence="2" type="ORF">GCM10025783_14650</name>
</gene>
<protein>
    <submittedName>
        <fullName evidence="2">SUMF1/EgtB/PvdO family nonheme iron enzyme</fullName>
    </submittedName>
</protein>
<evidence type="ECO:0000313" key="3">
    <source>
        <dbReference type="Proteomes" id="UP001500121"/>
    </source>
</evidence>
<dbReference type="Gene3D" id="3.90.1580.10">
    <property type="entry name" value="paralog of FGE (formylglycine-generating enzyme)"/>
    <property type="match status" value="1"/>
</dbReference>
<feature type="domain" description="Sulfatase-modifying factor enzyme-like" evidence="1">
    <location>
        <begin position="17"/>
        <end position="224"/>
    </location>
</feature>
<evidence type="ECO:0000259" key="1">
    <source>
        <dbReference type="Pfam" id="PF03781"/>
    </source>
</evidence>
<dbReference type="Proteomes" id="UP001500121">
    <property type="component" value="Unassembled WGS sequence"/>
</dbReference>
<dbReference type="InterPro" id="IPR005532">
    <property type="entry name" value="SUMF_dom"/>
</dbReference>
<dbReference type="InterPro" id="IPR016187">
    <property type="entry name" value="CTDL_fold"/>
</dbReference>
<dbReference type="PANTHER" id="PTHR23150">
    <property type="entry name" value="SULFATASE MODIFYING FACTOR 1, 2"/>
    <property type="match status" value="1"/>
</dbReference>
<sequence length="248" mass="26615">MRAPVADEERTPVTDIETVALPGGAVLLQDARGLGRRTVDLEPFEIAATPVTEAQLADLIGLPATSSTRPAAAVSWLRAIRACNAASEWEGLDPAYRVDGEEVAWDVDADGYRLPTEAEWEYACRAGSTGPRYGALADVAWSRGDGVLGPQPVGRKRPNAFGLADVLGNVWEWCWDPFDPALDDRARVLRGGGFADEPANVRSSARRGLPMRLQLDDVGFRFARGALDEAEAVQGWSAAADRERAATG</sequence>
<reference evidence="3" key="1">
    <citation type="journal article" date="2019" name="Int. J. Syst. Evol. Microbiol.">
        <title>The Global Catalogue of Microorganisms (GCM) 10K type strain sequencing project: providing services to taxonomists for standard genome sequencing and annotation.</title>
        <authorList>
            <consortium name="The Broad Institute Genomics Platform"/>
            <consortium name="The Broad Institute Genome Sequencing Center for Infectious Disease"/>
            <person name="Wu L."/>
            <person name="Ma J."/>
        </authorList>
    </citation>
    <scope>NUCLEOTIDE SEQUENCE [LARGE SCALE GENOMIC DNA]</scope>
    <source>
        <strain evidence="3">JCM 19015</strain>
    </source>
</reference>
<comment type="caution">
    <text evidence="2">The sequence shown here is derived from an EMBL/GenBank/DDBJ whole genome shotgun (WGS) entry which is preliminary data.</text>
</comment>
<dbReference type="EMBL" id="BAABLP010000002">
    <property type="protein sequence ID" value="GAA4744034.1"/>
    <property type="molecule type" value="Genomic_DNA"/>
</dbReference>